<gene>
    <name evidence="1" type="ORF">DFR85_00185</name>
</gene>
<dbReference type="KEGG" id="abri:DFR85_00185"/>
<reference evidence="1 2" key="1">
    <citation type="submission" date="2018-05" db="EMBL/GenBank/DDBJ databases">
        <title>Complete Genome Sequences of Extremely Thermoacidophilic, Metal-Mobilizing Type-Strain Members of the Archaeal Family Sulfolobaceae: Acidianus brierleyi DSM-1651T, Acidianus sulfidivorans DSM-18786T, Metallosphaera hakonensis DSM-7519T, and Metallosphaera prunae DSM-10039T.</title>
        <authorList>
            <person name="Counts J.A."/>
            <person name="Kelly R.M."/>
        </authorList>
    </citation>
    <scope>NUCLEOTIDE SEQUENCE [LARGE SCALE GENOMIC DNA]</scope>
    <source>
        <strain evidence="1 2">DSM 1651</strain>
    </source>
</reference>
<dbReference type="OrthoDB" id="42566at2157"/>
<accession>A0A2U9IB93</accession>
<dbReference type="AlphaFoldDB" id="A0A2U9IB93"/>
<proteinExistence type="predicted"/>
<keyword evidence="2" id="KW-1185">Reference proteome</keyword>
<organism evidence="1 2">
    <name type="scientific">Acidianus brierleyi</name>
    <dbReference type="NCBI Taxonomy" id="41673"/>
    <lineage>
        <taxon>Archaea</taxon>
        <taxon>Thermoproteota</taxon>
        <taxon>Thermoprotei</taxon>
        <taxon>Sulfolobales</taxon>
        <taxon>Sulfolobaceae</taxon>
        <taxon>Acidianus</taxon>
    </lineage>
</organism>
<dbReference type="GeneID" id="36830527"/>
<evidence type="ECO:0000313" key="2">
    <source>
        <dbReference type="Proteomes" id="UP000248044"/>
    </source>
</evidence>
<protein>
    <submittedName>
        <fullName evidence="1">Uncharacterized protein</fullName>
    </submittedName>
</protein>
<sequence>MILTLLKFEIKGEQFFPSQIKGKIALQKNVVLIVKTQARALYVDYIGNDSNIGAYNPPVFLSGKIYFYEVVKIPEEYSSYIKCIAKEIENKLNPLYKNKNLNCKDDITVVVK</sequence>
<name>A0A2U9IB93_9CREN</name>
<dbReference type="EMBL" id="CP029289">
    <property type="protein sequence ID" value="AWR93263.1"/>
    <property type="molecule type" value="Genomic_DNA"/>
</dbReference>
<dbReference type="RefSeq" id="WP_110269147.1">
    <property type="nucleotide sequence ID" value="NZ_CP029289.2"/>
</dbReference>
<evidence type="ECO:0000313" key="1">
    <source>
        <dbReference type="EMBL" id="AWR93263.1"/>
    </source>
</evidence>
<dbReference type="Proteomes" id="UP000248044">
    <property type="component" value="Chromosome"/>
</dbReference>